<dbReference type="EMBL" id="JARXIC010000006">
    <property type="protein sequence ID" value="MDQ8193770.1"/>
    <property type="molecule type" value="Genomic_DNA"/>
</dbReference>
<keyword evidence="1" id="KW-0732">Signal</keyword>
<proteinExistence type="predicted"/>
<dbReference type="GO" id="GO:0016787">
    <property type="term" value="F:hydrolase activity"/>
    <property type="evidence" value="ECO:0007669"/>
    <property type="project" value="UniProtKB-KW"/>
</dbReference>
<evidence type="ECO:0000313" key="3">
    <source>
        <dbReference type="EMBL" id="MDQ8193770.1"/>
    </source>
</evidence>
<evidence type="ECO:0000256" key="1">
    <source>
        <dbReference type="SAM" id="SignalP"/>
    </source>
</evidence>
<dbReference type="Proteomes" id="UP001243717">
    <property type="component" value="Unassembled WGS sequence"/>
</dbReference>
<name>A0ABU1AG55_9BACT</name>
<evidence type="ECO:0000259" key="2">
    <source>
        <dbReference type="Pfam" id="PF12708"/>
    </source>
</evidence>
<feature type="signal peptide" evidence="1">
    <location>
        <begin position="1"/>
        <end position="22"/>
    </location>
</feature>
<dbReference type="InterPro" id="IPR012334">
    <property type="entry name" value="Pectin_lyas_fold"/>
</dbReference>
<comment type="caution">
    <text evidence="3">The sequence shown here is derived from an EMBL/GenBank/DDBJ whole genome shotgun (WGS) entry which is preliminary data.</text>
</comment>
<dbReference type="Gene3D" id="2.160.20.10">
    <property type="entry name" value="Single-stranded right-handed beta-helix, Pectin lyase-like"/>
    <property type="match status" value="1"/>
</dbReference>
<dbReference type="SUPFAM" id="SSF51126">
    <property type="entry name" value="Pectin lyase-like"/>
    <property type="match status" value="1"/>
</dbReference>
<dbReference type="InterPro" id="IPR024535">
    <property type="entry name" value="RHGA/B-epi-like_pectate_lyase"/>
</dbReference>
<keyword evidence="4" id="KW-1185">Reference proteome</keyword>
<gene>
    <name evidence="3" type="ORF">QEH59_05010</name>
</gene>
<feature type="chain" id="PRO_5047100381" evidence="1">
    <location>
        <begin position="23"/>
        <end position="560"/>
    </location>
</feature>
<accession>A0ABU1AG55</accession>
<protein>
    <submittedName>
        <fullName evidence="3">Glycosyl hydrolase family 28-related protein</fullName>
    </submittedName>
</protein>
<dbReference type="RefSeq" id="WP_308984257.1">
    <property type="nucleotide sequence ID" value="NZ_JARXIC010000006.1"/>
</dbReference>
<evidence type="ECO:0000313" key="4">
    <source>
        <dbReference type="Proteomes" id="UP001243717"/>
    </source>
</evidence>
<feature type="domain" description="Rhamnogalacturonase A/B/Epimerase-like pectate lyase" evidence="2">
    <location>
        <begin position="26"/>
        <end position="81"/>
    </location>
</feature>
<organism evidence="3 4">
    <name type="scientific">Thalassobacterium sedimentorum</name>
    <dbReference type="NCBI Taxonomy" id="3041258"/>
    <lineage>
        <taxon>Bacteria</taxon>
        <taxon>Pseudomonadati</taxon>
        <taxon>Verrucomicrobiota</taxon>
        <taxon>Opitutia</taxon>
        <taxon>Puniceicoccales</taxon>
        <taxon>Coraliomargaritaceae</taxon>
        <taxon>Thalassobacterium</taxon>
    </lineage>
</organism>
<reference evidence="3 4" key="1">
    <citation type="submission" date="2023-04" db="EMBL/GenBank/DDBJ databases">
        <title>A novel bacteria isolated from coastal sediment.</title>
        <authorList>
            <person name="Liu X.-J."/>
            <person name="Du Z.-J."/>
        </authorList>
    </citation>
    <scope>NUCLEOTIDE SEQUENCE [LARGE SCALE GENOMIC DNA]</scope>
    <source>
        <strain evidence="3 4">SDUM461004</strain>
    </source>
</reference>
<keyword evidence="3" id="KW-0378">Hydrolase</keyword>
<dbReference type="Pfam" id="PF12708">
    <property type="entry name" value="Pect-lyase_RHGA_epim"/>
    <property type="match status" value="1"/>
</dbReference>
<sequence length="560" mass="61042">MLIKILIPALAFIAASFSNLFAAPTVNVRDFGAMGDGLTDDTIAIRAALEASSNIFFPAGTYVLSDGIQLPAGAHIRGEGSPRLGTFPMIEDDKRYLRQGLKDQLPGTTLLFTGKGAQSTILENRSDRFNEVRYALATATKHPFHIEGLAIALDVNVIGSNGRVTKPEDDNRADYDVGLLIDDAGFSTVRDVCVYGFYKKAGLLISTRGIGGNPDYVTFWNCSFMGDVGVALLGDDAPGDRITYGLSGTQFYGCNFFANDHHFRSSEQFGTTAILIDGHTNAKNADINGHYFFGGSVRTYSANAVTLKAASNVVFYGTIFELPKSNWGGIEYGESDNRITGTEDTRDVSFYSCRMHSKGLDELGRSMTNGKLFVVQGHYGDISVQSNGAIARLYANSNKEAIFQLSDKNNSAFTGWNFRFNSDKREQLRLTFDSKEIARFESDGKFIVDSTDTNMQKKDVASSLGATQQVILNDGHISVDSAVVAIDNERGGNALREITGGSENQLLVLKKTPNAATFSITSGRNIYLSESFRMRSATDRLTLIKNDDGWYEISRIGGKN</sequence>
<dbReference type="InterPro" id="IPR011050">
    <property type="entry name" value="Pectin_lyase_fold/virulence"/>
</dbReference>